<gene>
    <name evidence="1" type="ORF">RV14_GL001380</name>
</gene>
<organism evidence="1 2">
    <name type="scientific">Enterococcus ratti</name>
    <dbReference type="NCBI Taxonomy" id="150033"/>
    <lineage>
        <taxon>Bacteria</taxon>
        <taxon>Bacillati</taxon>
        <taxon>Bacillota</taxon>
        <taxon>Bacilli</taxon>
        <taxon>Lactobacillales</taxon>
        <taxon>Enterococcaceae</taxon>
        <taxon>Enterococcus</taxon>
    </lineage>
</organism>
<dbReference type="STRING" id="150033.RV14_GL001380"/>
<comment type="caution">
    <text evidence="1">The sequence shown here is derived from an EMBL/GenBank/DDBJ whole genome shotgun (WGS) entry which is preliminary data.</text>
</comment>
<name>A0A1L8WRQ1_9ENTE</name>
<evidence type="ECO:0000313" key="1">
    <source>
        <dbReference type="EMBL" id="OJG83502.1"/>
    </source>
</evidence>
<dbReference type="AlphaFoldDB" id="A0A1L8WRQ1"/>
<accession>A0A1L8WRQ1</accession>
<dbReference type="Proteomes" id="UP000182152">
    <property type="component" value="Unassembled WGS sequence"/>
</dbReference>
<dbReference type="EMBL" id="JXLB01000003">
    <property type="protein sequence ID" value="OJG83502.1"/>
    <property type="molecule type" value="Genomic_DNA"/>
</dbReference>
<sequence length="38" mass="4368">MVDHLIDIGRTDLLEVVYENTKKELKKESDNLIPLSPT</sequence>
<keyword evidence="2" id="KW-1185">Reference proteome</keyword>
<evidence type="ECO:0000313" key="2">
    <source>
        <dbReference type="Proteomes" id="UP000182152"/>
    </source>
</evidence>
<protein>
    <submittedName>
        <fullName evidence="1">Uncharacterized protein</fullName>
    </submittedName>
</protein>
<proteinExistence type="predicted"/>
<reference evidence="1 2" key="1">
    <citation type="submission" date="2014-12" db="EMBL/GenBank/DDBJ databases">
        <title>Draft genome sequences of 29 type strains of Enterococci.</title>
        <authorList>
            <person name="Zhong Z."/>
            <person name="Sun Z."/>
            <person name="Liu W."/>
            <person name="Zhang W."/>
            <person name="Zhang H."/>
        </authorList>
    </citation>
    <scope>NUCLEOTIDE SEQUENCE [LARGE SCALE GENOMIC DNA]</scope>
    <source>
        <strain evidence="1 2">DSM 15687</strain>
    </source>
</reference>